<keyword evidence="4" id="KW-0547">Nucleotide-binding</keyword>
<evidence type="ECO:0000259" key="9">
    <source>
        <dbReference type="PROSITE" id="PS50862"/>
    </source>
</evidence>
<dbReference type="InterPro" id="IPR002317">
    <property type="entry name" value="Ser-tRNA-ligase_type_1"/>
</dbReference>
<feature type="region of interest" description="Disordered" evidence="8">
    <location>
        <begin position="57"/>
        <end position="76"/>
    </location>
</feature>
<organism evidence="10 11">
    <name type="scientific">Lymnaea stagnalis</name>
    <name type="common">Great pond snail</name>
    <name type="synonym">Helix stagnalis</name>
    <dbReference type="NCBI Taxonomy" id="6523"/>
    <lineage>
        <taxon>Eukaryota</taxon>
        <taxon>Metazoa</taxon>
        <taxon>Spiralia</taxon>
        <taxon>Lophotrochozoa</taxon>
        <taxon>Mollusca</taxon>
        <taxon>Gastropoda</taxon>
        <taxon>Heterobranchia</taxon>
        <taxon>Euthyneura</taxon>
        <taxon>Panpulmonata</taxon>
        <taxon>Hygrophila</taxon>
        <taxon>Lymnaeoidea</taxon>
        <taxon>Lymnaeidae</taxon>
        <taxon>Lymnaea</taxon>
    </lineage>
</organism>
<evidence type="ECO:0000256" key="7">
    <source>
        <dbReference type="ARBA" id="ARBA00031113"/>
    </source>
</evidence>
<keyword evidence="11" id="KW-1185">Reference proteome</keyword>
<keyword evidence="6" id="KW-0030">Aminoacyl-tRNA synthetase</keyword>
<dbReference type="PANTHER" id="PTHR11778">
    <property type="entry name" value="SERYL-TRNA SYNTHETASE"/>
    <property type="match status" value="1"/>
</dbReference>
<evidence type="ECO:0000256" key="6">
    <source>
        <dbReference type="ARBA" id="ARBA00023146"/>
    </source>
</evidence>
<feature type="compositionally biased region" description="Polar residues" evidence="8">
    <location>
        <begin position="59"/>
        <end position="73"/>
    </location>
</feature>
<dbReference type="GO" id="GO:0005524">
    <property type="term" value="F:ATP binding"/>
    <property type="evidence" value="ECO:0007669"/>
    <property type="project" value="UniProtKB-KW"/>
</dbReference>
<evidence type="ECO:0000256" key="3">
    <source>
        <dbReference type="ARBA" id="ARBA00022598"/>
    </source>
</evidence>
<evidence type="ECO:0000256" key="5">
    <source>
        <dbReference type="ARBA" id="ARBA00022840"/>
    </source>
</evidence>
<dbReference type="InterPro" id="IPR002314">
    <property type="entry name" value="aa-tRNA-synt_IIb"/>
</dbReference>
<gene>
    <name evidence="10" type="ORF">GSLYS_00020782001</name>
</gene>
<dbReference type="InterPro" id="IPR045864">
    <property type="entry name" value="aa-tRNA-synth_II/BPL/LPL"/>
</dbReference>
<proteinExistence type="inferred from homology"/>
<dbReference type="GO" id="GO:0006434">
    <property type="term" value="P:seryl-tRNA aminoacylation"/>
    <property type="evidence" value="ECO:0007669"/>
    <property type="project" value="InterPro"/>
</dbReference>
<dbReference type="AlphaFoldDB" id="A0AAV2ILY8"/>
<dbReference type="PROSITE" id="PS50862">
    <property type="entry name" value="AA_TRNA_LIGASE_II"/>
    <property type="match status" value="1"/>
</dbReference>
<evidence type="ECO:0000256" key="8">
    <source>
        <dbReference type="SAM" id="MobiDB-lite"/>
    </source>
</evidence>
<reference evidence="10 11" key="1">
    <citation type="submission" date="2024-04" db="EMBL/GenBank/DDBJ databases">
        <authorList>
            <consortium name="Genoscope - CEA"/>
            <person name="William W."/>
        </authorList>
    </citation>
    <scope>NUCLEOTIDE SEQUENCE [LARGE SCALE GENOMIC DNA]</scope>
</reference>
<dbReference type="Pfam" id="PF00587">
    <property type="entry name" value="tRNA-synt_2b"/>
    <property type="match status" value="1"/>
</dbReference>
<comment type="similarity">
    <text evidence="1">Belongs to the class-II aminoacyl-tRNA synthetase family. Type-1 seryl-tRNA synthetase subfamily.</text>
</comment>
<protein>
    <recommendedName>
        <fullName evidence="2">serine--tRNA ligase</fullName>
        <ecNumber evidence="2">6.1.1.11</ecNumber>
    </recommendedName>
    <alternativeName>
        <fullName evidence="7">Seryl-tRNA synthetase</fullName>
    </alternativeName>
</protein>
<comment type="caution">
    <text evidence="10">The sequence shown here is derived from an EMBL/GenBank/DDBJ whole genome shotgun (WGS) entry which is preliminary data.</text>
</comment>
<keyword evidence="5" id="KW-0067">ATP-binding</keyword>
<dbReference type="SUPFAM" id="SSF55681">
    <property type="entry name" value="Class II aaRS and biotin synthetases"/>
    <property type="match status" value="1"/>
</dbReference>
<evidence type="ECO:0000313" key="11">
    <source>
        <dbReference type="Proteomes" id="UP001497497"/>
    </source>
</evidence>
<evidence type="ECO:0000256" key="2">
    <source>
        <dbReference type="ARBA" id="ARBA00012840"/>
    </source>
</evidence>
<feature type="domain" description="Aminoacyl-transfer RNA synthetases class-II family profile" evidence="9">
    <location>
        <begin position="219"/>
        <end position="461"/>
    </location>
</feature>
<keyword evidence="3" id="KW-0436">Ligase</keyword>
<evidence type="ECO:0000313" key="10">
    <source>
        <dbReference type="EMBL" id="CAL1547465.1"/>
    </source>
</evidence>
<name>A0AAV2ILY8_LYMST</name>
<evidence type="ECO:0000256" key="1">
    <source>
        <dbReference type="ARBA" id="ARBA00010728"/>
    </source>
</evidence>
<dbReference type="GO" id="GO:0004828">
    <property type="term" value="F:serine-tRNA ligase activity"/>
    <property type="evidence" value="ECO:0007669"/>
    <property type="project" value="UniProtKB-EC"/>
</dbReference>
<dbReference type="InterPro" id="IPR006195">
    <property type="entry name" value="aa-tRNA-synth_II"/>
</dbReference>
<dbReference type="Gene3D" id="3.30.930.10">
    <property type="entry name" value="Bira Bifunctional Protein, Domain 2"/>
    <property type="match status" value="1"/>
</dbReference>
<dbReference type="EMBL" id="CAXITT010000986">
    <property type="protein sequence ID" value="CAL1547465.1"/>
    <property type="molecule type" value="Genomic_DNA"/>
</dbReference>
<evidence type="ECO:0000256" key="4">
    <source>
        <dbReference type="ARBA" id="ARBA00022741"/>
    </source>
</evidence>
<dbReference type="Proteomes" id="UP001497497">
    <property type="component" value="Unassembled WGS sequence"/>
</dbReference>
<dbReference type="PRINTS" id="PR00981">
    <property type="entry name" value="TRNASYNTHSER"/>
</dbReference>
<sequence length="498" mass="56625">MLGHSLRKTVPDTIRIIFCHSCFRRLSSTQTSYWSLLSRKKNIEKIVPCNTRQKFHRSALNQGATQESPSASSKIEPAEWDQPFQLPEPELDWPFLLSSANTEAIDNNISNRKGIGDIHKVLELSQSLAAEQNVDKKEHIRRQLLAEALDIPNMSHPNAIIGDESKARVIELVGELKEFKDKPRNISEIAGKGLKMLRHENLTFSSGSKTYYLEDELAELERAIVSFTIDRLFTKGFELVSVPDLLYSGVINSCGFKTTSGRSQVYQLHDKCLNGACLAGTAEMSLAGYFMNETIPLEQLPKRMMAVSRCYRAEAAEKAIEKGLYRVHHFTKVEMFGLTANEDGTESEKLLQEILSIEKELFSDLGLHFRILDMPTQELGAPAHKKFDIEAWMYGKQMWGEISSCSNCTDYQSRRLNIKYMLPSGHLKHVHTVNGTACAVPRMITSILEQNQQKRRKITIPKVLQPYLNGKIEYTAEVTRSWYTYMKTLRRDPSPEDS</sequence>
<accession>A0AAV2ILY8</accession>
<dbReference type="EC" id="6.1.1.11" evidence="2"/>
<dbReference type="FunFam" id="3.30.930.10:FF:000078">
    <property type="entry name" value="Seryl-tRNA synthetase"/>
    <property type="match status" value="1"/>
</dbReference>